<dbReference type="SUPFAM" id="SSF48264">
    <property type="entry name" value="Cytochrome P450"/>
    <property type="match status" value="1"/>
</dbReference>
<keyword evidence="3 8" id="KW-0349">Heme</keyword>
<evidence type="ECO:0000256" key="6">
    <source>
        <dbReference type="ARBA" id="ARBA00023004"/>
    </source>
</evidence>
<dbReference type="Pfam" id="PF00067">
    <property type="entry name" value="p450"/>
    <property type="match status" value="1"/>
</dbReference>
<organism evidence="11">
    <name type="scientific">Aspergillus flavus</name>
    <dbReference type="NCBI Taxonomy" id="5059"/>
    <lineage>
        <taxon>Eukaryota</taxon>
        <taxon>Fungi</taxon>
        <taxon>Dikarya</taxon>
        <taxon>Ascomycota</taxon>
        <taxon>Pezizomycotina</taxon>
        <taxon>Eurotiomycetes</taxon>
        <taxon>Eurotiomycetidae</taxon>
        <taxon>Eurotiales</taxon>
        <taxon>Aspergillaceae</taxon>
        <taxon>Aspergillus</taxon>
        <taxon>Aspergillus subgen. Circumdati</taxon>
    </lineage>
</organism>
<dbReference type="CDD" id="cd11062">
    <property type="entry name" value="CYP58-like"/>
    <property type="match status" value="1"/>
</dbReference>
<dbReference type="InterPro" id="IPR017972">
    <property type="entry name" value="Cyt_P450_CS"/>
</dbReference>
<evidence type="ECO:0000256" key="10">
    <source>
        <dbReference type="SAM" id="Phobius"/>
    </source>
</evidence>
<keyword evidence="10" id="KW-1133">Transmembrane helix</keyword>
<evidence type="ECO:0000256" key="4">
    <source>
        <dbReference type="ARBA" id="ARBA00022723"/>
    </source>
</evidence>
<dbReference type="PRINTS" id="PR00385">
    <property type="entry name" value="P450"/>
</dbReference>
<proteinExistence type="inferred from homology"/>
<dbReference type="GO" id="GO:0020037">
    <property type="term" value="F:heme binding"/>
    <property type="evidence" value="ECO:0007669"/>
    <property type="project" value="InterPro"/>
</dbReference>
<dbReference type="PANTHER" id="PTHR24305:SF157">
    <property type="entry name" value="N-ACETYLTRYPTOPHAN 6-HYDROXYLASE IVOC-RELATED"/>
    <property type="match status" value="1"/>
</dbReference>
<name>A0A5N6GZU0_ASPFL</name>
<dbReference type="InterPro" id="IPR001128">
    <property type="entry name" value="Cyt_P450"/>
</dbReference>
<dbReference type="AlphaFoldDB" id="A0A5N6GZU0"/>
<gene>
    <name evidence="11" type="ORF">BDV35DRAFT_379559</name>
</gene>
<keyword evidence="10" id="KW-0812">Transmembrane</keyword>
<reference evidence="11" key="1">
    <citation type="submission" date="2019-04" db="EMBL/GenBank/DDBJ databases">
        <title>Friends and foes A comparative genomics study of 23 Aspergillus species from section Flavi.</title>
        <authorList>
            <consortium name="DOE Joint Genome Institute"/>
            <person name="Kjaerbolling I."/>
            <person name="Vesth T."/>
            <person name="Frisvad J.C."/>
            <person name="Nybo J.L."/>
            <person name="Theobald S."/>
            <person name="Kildgaard S."/>
            <person name="Isbrandt T."/>
            <person name="Kuo A."/>
            <person name="Sato A."/>
            <person name="Lyhne E.K."/>
            <person name="Kogle M.E."/>
            <person name="Wiebenga A."/>
            <person name="Kun R.S."/>
            <person name="Lubbers R.J."/>
            <person name="Makela M.R."/>
            <person name="Barry K."/>
            <person name="Chovatia M."/>
            <person name="Clum A."/>
            <person name="Daum C."/>
            <person name="Haridas S."/>
            <person name="He G."/>
            <person name="LaButti K."/>
            <person name="Lipzen A."/>
            <person name="Mondo S."/>
            <person name="Riley R."/>
            <person name="Salamov A."/>
            <person name="Simmons B.A."/>
            <person name="Magnuson J.K."/>
            <person name="Henrissat B."/>
            <person name="Mortensen U.H."/>
            <person name="Larsen T.O."/>
            <person name="Devries R.P."/>
            <person name="Grigoriev I.V."/>
            <person name="Machida M."/>
            <person name="Baker S.E."/>
            <person name="Andersen M.R."/>
        </authorList>
    </citation>
    <scope>NUCLEOTIDE SEQUENCE [LARGE SCALE GENOMIC DNA]</scope>
    <source>
        <strain evidence="11">CBS 121.62</strain>
    </source>
</reference>
<evidence type="ECO:0000313" key="11">
    <source>
        <dbReference type="EMBL" id="KAB8247766.1"/>
    </source>
</evidence>
<protein>
    <submittedName>
        <fullName evidence="11">Cytochrome P450</fullName>
    </submittedName>
</protein>
<keyword evidence="10" id="KW-0472">Membrane</keyword>
<sequence>MDLGGILLHLEARSMATVLIAGLLVYWVGSAIFLAVLHPLAKFPGPKLAAASDWWLVYHEWFLGKSLTDILFDLHQNYGTINVPYGGLQDLWLDMDRIAYVVQSLTWESALEANSLVKLHFSSMQAYSDIYNVKSKWDKDPEVYKAIVDTSSAFGLRNYHEAKERRDLIWPFYSRQSVQRMQKAINRQVGYRELFRTRTFLVDQLDKQNQEGKLSNMSMAFRCLAQDIMADICLGKSFGTLEERDFGSPLIHALDEGLESYVLMKSFPTLRNILYSISAMVTLPGEAEFATYGTIVADHVTRGIQQPDTIPPNTMLGFLVPTSSNTAKEAPQPKLSQGHMTEELQTFVIGAGETVASAMVQGLSGILQSPDLYKNVYEEIVQVWPETDGPVPPIEVLEKLTLLTAVIKEALRLTHGVVTPLARVVSAGGACIDGHHVPGGTSVGTSHVFIHMSSDYYDAPDEFRPERWLGSSSDKHLVAFSKGPRGCMGINLAWCQLYLVLATLVRTVQMEYPADLNDIKIKWKDCFQPLYYGRPLQVRCTRAEGHS</sequence>
<keyword evidence="5 9" id="KW-0560">Oxidoreductase</keyword>
<dbReference type="InterPro" id="IPR002401">
    <property type="entry name" value="Cyt_P450_E_grp-I"/>
</dbReference>
<evidence type="ECO:0000256" key="5">
    <source>
        <dbReference type="ARBA" id="ARBA00023002"/>
    </source>
</evidence>
<keyword evidence="6 8" id="KW-0408">Iron</keyword>
<dbReference type="Gene3D" id="1.10.630.10">
    <property type="entry name" value="Cytochrome P450"/>
    <property type="match status" value="1"/>
</dbReference>
<evidence type="ECO:0000256" key="2">
    <source>
        <dbReference type="ARBA" id="ARBA00010617"/>
    </source>
</evidence>
<evidence type="ECO:0000256" key="8">
    <source>
        <dbReference type="PIRSR" id="PIRSR602401-1"/>
    </source>
</evidence>
<keyword evidence="4 8" id="KW-0479">Metal-binding</keyword>
<dbReference type="PANTHER" id="PTHR24305">
    <property type="entry name" value="CYTOCHROME P450"/>
    <property type="match status" value="1"/>
</dbReference>
<keyword evidence="7 9" id="KW-0503">Monooxygenase</keyword>
<dbReference type="VEuPathDB" id="FungiDB:F9C07_2282490"/>
<dbReference type="VEuPathDB" id="FungiDB:AFLA_005897"/>
<feature type="transmembrane region" description="Helical" evidence="10">
    <location>
        <begin position="15"/>
        <end position="37"/>
    </location>
</feature>
<dbReference type="EMBL" id="ML734586">
    <property type="protein sequence ID" value="KAB8247766.1"/>
    <property type="molecule type" value="Genomic_DNA"/>
</dbReference>
<dbReference type="PROSITE" id="PS00086">
    <property type="entry name" value="CYTOCHROME_P450"/>
    <property type="match status" value="1"/>
</dbReference>
<dbReference type="InterPro" id="IPR036396">
    <property type="entry name" value="Cyt_P450_sf"/>
</dbReference>
<feature type="binding site" description="axial binding residue" evidence="8">
    <location>
        <position position="487"/>
    </location>
    <ligand>
        <name>heme</name>
        <dbReference type="ChEBI" id="CHEBI:30413"/>
    </ligand>
    <ligandPart>
        <name>Fe</name>
        <dbReference type="ChEBI" id="CHEBI:18248"/>
    </ligandPart>
</feature>
<evidence type="ECO:0000256" key="1">
    <source>
        <dbReference type="ARBA" id="ARBA00001971"/>
    </source>
</evidence>
<dbReference type="GO" id="GO:0005506">
    <property type="term" value="F:iron ion binding"/>
    <property type="evidence" value="ECO:0007669"/>
    <property type="project" value="InterPro"/>
</dbReference>
<comment type="similarity">
    <text evidence="2 9">Belongs to the cytochrome P450 family.</text>
</comment>
<dbReference type="Proteomes" id="UP000325434">
    <property type="component" value="Unassembled WGS sequence"/>
</dbReference>
<comment type="cofactor">
    <cofactor evidence="1 8">
        <name>heme</name>
        <dbReference type="ChEBI" id="CHEBI:30413"/>
    </cofactor>
</comment>
<dbReference type="PRINTS" id="PR00463">
    <property type="entry name" value="EP450I"/>
</dbReference>
<accession>A0A5N6GZU0</accession>
<evidence type="ECO:0000256" key="7">
    <source>
        <dbReference type="ARBA" id="ARBA00023033"/>
    </source>
</evidence>
<dbReference type="GO" id="GO:0004497">
    <property type="term" value="F:monooxygenase activity"/>
    <property type="evidence" value="ECO:0007669"/>
    <property type="project" value="UniProtKB-KW"/>
</dbReference>
<evidence type="ECO:0000256" key="3">
    <source>
        <dbReference type="ARBA" id="ARBA00022617"/>
    </source>
</evidence>
<dbReference type="GO" id="GO:0016705">
    <property type="term" value="F:oxidoreductase activity, acting on paired donors, with incorporation or reduction of molecular oxygen"/>
    <property type="evidence" value="ECO:0007669"/>
    <property type="project" value="InterPro"/>
</dbReference>
<evidence type="ECO:0000256" key="9">
    <source>
        <dbReference type="RuleBase" id="RU000461"/>
    </source>
</evidence>
<dbReference type="InterPro" id="IPR050121">
    <property type="entry name" value="Cytochrome_P450_monoxygenase"/>
</dbReference>